<name>A0A165R346_9BACL</name>
<dbReference type="Proteomes" id="UP000076563">
    <property type="component" value="Unassembled WGS sequence"/>
</dbReference>
<gene>
    <name evidence="1" type="ORF">AV654_19810</name>
</gene>
<reference evidence="2" key="1">
    <citation type="submission" date="2016-01" db="EMBL/GenBank/DDBJ databases">
        <title>Draft genome of Chromobacterium sp. F49.</title>
        <authorList>
            <person name="Hong K.W."/>
        </authorList>
    </citation>
    <scope>NUCLEOTIDE SEQUENCE [LARGE SCALE GENOMIC DNA]</scope>
    <source>
        <strain evidence="2">M63</strain>
    </source>
</reference>
<proteinExistence type="predicted"/>
<accession>A0A165R346</accession>
<evidence type="ECO:0000313" key="1">
    <source>
        <dbReference type="EMBL" id="KZE78222.1"/>
    </source>
</evidence>
<organism evidence="1 2">
    <name type="scientific">Paenibacillus elgii</name>
    <dbReference type="NCBI Taxonomy" id="189691"/>
    <lineage>
        <taxon>Bacteria</taxon>
        <taxon>Bacillati</taxon>
        <taxon>Bacillota</taxon>
        <taxon>Bacilli</taxon>
        <taxon>Bacillales</taxon>
        <taxon>Paenibacillaceae</taxon>
        <taxon>Paenibacillus</taxon>
    </lineage>
</organism>
<dbReference type="RefSeq" id="WP_063183190.1">
    <property type="nucleotide sequence ID" value="NZ_LQRA01000057.1"/>
</dbReference>
<sequence>MKGRKKRITQREIGFTQGVAFAAALMKTYHMDAEGLIKESGIPTGDFRKYADESDLERIISVLDSQDTKK</sequence>
<dbReference type="OrthoDB" id="2665988at2"/>
<comment type="caution">
    <text evidence="1">The sequence shown here is derived from an EMBL/GenBank/DDBJ whole genome shotgun (WGS) entry which is preliminary data.</text>
</comment>
<evidence type="ECO:0000313" key="2">
    <source>
        <dbReference type="Proteomes" id="UP000076563"/>
    </source>
</evidence>
<protein>
    <submittedName>
        <fullName evidence="1">Uncharacterized protein</fullName>
    </submittedName>
</protein>
<keyword evidence="2" id="KW-1185">Reference proteome</keyword>
<dbReference type="EMBL" id="LQRA01000057">
    <property type="protein sequence ID" value="KZE78222.1"/>
    <property type="molecule type" value="Genomic_DNA"/>
</dbReference>
<dbReference type="AlphaFoldDB" id="A0A165R346"/>